<dbReference type="RefSeq" id="WP_080798008.1">
    <property type="nucleotide sequence ID" value="NZ_LT828540.1"/>
</dbReference>
<dbReference type="GO" id="GO:0005829">
    <property type="term" value="C:cytosol"/>
    <property type="evidence" value="ECO:0007669"/>
    <property type="project" value="TreeGrafter"/>
</dbReference>
<accession>A0A1W1HI99</accession>
<evidence type="ECO:0000256" key="2">
    <source>
        <dbReference type="ARBA" id="ARBA00022679"/>
    </source>
</evidence>
<dbReference type="InterPro" id="IPR052028">
    <property type="entry name" value="HipA_Ser/Thr_kinase"/>
</dbReference>
<keyword evidence="3" id="KW-0418">Kinase</keyword>
<dbReference type="Proteomes" id="UP000191931">
    <property type="component" value="Unassembled WGS sequence"/>
</dbReference>
<dbReference type="STRING" id="1246637.MTBBW1_60053"/>
<dbReference type="PANTHER" id="PTHR37419:SF8">
    <property type="entry name" value="TOXIN YJJJ"/>
    <property type="match status" value="1"/>
</dbReference>
<evidence type="ECO:0000259" key="4">
    <source>
        <dbReference type="Pfam" id="PF07804"/>
    </source>
</evidence>
<reference evidence="5 6" key="1">
    <citation type="submission" date="2017-03" db="EMBL/GenBank/DDBJ databases">
        <authorList>
            <person name="Afonso C.L."/>
            <person name="Miller P.J."/>
            <person name="Scott M.A."/>
            <person name="Spackman E."/>
            <person name="Goraichik I."/>
            <person name="Dimitrov K.M."/>
            <person name="Suarez D.L."/>
            <person name="Swayne D.E."/>
        </authorList>
    </citation>
    <scope>NUCLEOTIDE SEQUENCE [LARGE SCALE GENOMIC DNA]</scope>
    <source>
        <strain evidence="5">PRJEB14757</strain>
    </source>
</reference>
<protein>
    <submittedName>
        <fullName evidence="5">HipA domain protein</fullName>
    </submittedName>
</protein>
<proteinExistence type="inferred from homology"/>
<evidence type="ECO:0000313" key="6">
    <source>
        <dbReference type="Proteomes" id="UP000191931"/>
    </source>
</evidence>
<dbReference type="OrthoDB" id="8555656at2"/>
<sequence>MESIKEYLKRGPAKSKEIQAYTGLSQGSISTKLKAMGDKIVRIQDGRAPRYAMSREAFGGGNRIPISTVDLSGNSSIIAYLRPLLHGGFFVESVKDTPSVLLGDSLNGLYDDLPYFLYDLRPQGFLGKKIAETMASLSDGFPKNPERWNSEHIGKFLMINGDDMHGNIRLGESLLLRIPQKTTQYSRDEYQQLAQNAIAGEVPGSSAGGEQPKFAVYCKECLSHVIVKFSPTEKNEIAERWRDILISEYHATKTLQSYGFSTSDVELSEIDNQLFLESNRFDRHGAIGRSSMISLRSIDSEFVGLGENWPAVLKALAERELVKWDHVYEAEVLWHFGHYINNSDMHLGNISLAIDGDGFRLLPVYDMCSMGFAPTPGGHLRPYAFKEYDPEPLIINREVLMETKEMAYEFWENLKQDLLISEKLKKFLKLNPMG</sequence>
<feature type="domain" description="HipA-like C-terminal" evidence="4">
    <location>
        <begin position="205"/>
        <end position="373"/>
    </location>
</feature>
<organism evidence="5 6">
    <name type="scientific">Desulfamplus magnetovallimortis</name>
    <dbReference type="NCBI Taxonomy" id="1246637"/>
    <lineage>
        <taxon>Bacteria</taxon>
        <taxon>Pseudomonadati</taxon>
        <taxon>Thermodesulfobacteriota</taxon>
        <taxon>Desulfobacteria</taxon>
        <taxon>Desulfobacterales</taxon>
        <taxon>Desulfobacteraceae</taxon>
        <taxon>Desulfamplus</taxon>
    </lineage>
</organism>
<name>A0A1W1HI99_9BACT</name>
<evidence type="ECO:0000256" key="1">
    <source>
        <dbReference type="ARBA" id="ARBA00010164"/>
    </source>
</evidence>
<dbReference type="EMBL" id="FWEV01000303">
    <property type="protein sequence ID" value="SLM32153.1"/>
    <property type="molecule type" value="Genomic_DNA"/>
</dbReference>
<keyword evidence="6" id="KW-1185">Reference proteome</keyword>
<dbReference type="Pfam" id="PF07804">
    <property type="entry name" value="HipA_C"/>
    <property type="match status" value="1"/>
</dbReference>
<keyword evidence="2" id="KW-0808">Transferase</keyword>
<dbReference type="GO" id="GO:0004674">
    <property type="term" value="F:protein serine/threonine kinase activity"/>
    <property type="evidence" value="ECO:0007669"/>
    <property type="project" value="TreeGrafter"/>
</dbReference>
<comment type="similarity">
    <text evidence="1">Belongs to the HipA Ser/Thr kinase family.</text>
</comment>
<gene>
    <name evidence="5" type="ORF">MTBBW1_60053</name>
</gene>
<dbReference type="PANTHER" id="PTHR37419">
    <property type="entry name" value="SERINE/THREONINE-PROTEIN KINASE TOXIN HIPA"/>
    <property type="match status" value="1"/>
</dbReference>
<evidence type="ECO:0000313" key="5">
    <source>
        <dbReference type="EMBL" id="SLM32153.1"/>
    </source>
</evidence>
<dbReference type="NCBIfam" id="NF007297">
    <property type="entry name" value="PRK09775.1"/>
    <property type="match status" value="1"/>
</dbReference>
<dbReference type="InterPro" id="IPR012893">
    <property type="entry name" value="HipA-like_C"/>
</dbReference>
<evidence type="ECO:0000256" key="3">
    <source>
        <dbReference type="ARBA" id="ARBA00022777"/>
    </source>
</evidence>
<dbReference type="AlphaFoldDB" id="A0A1W1HI99"/>